<protein>
    <submittedName>
        <fullName evidence="3">Uncharacterized protein</fullName>
    </submittedName>
</protein>
<accession>A0A9P8QCS5</accession>
<dbReference type="Pfam" id="PF09774">
    <property type="entry name" value="MIX23"/>
    <property type="match status" value="1"/>
</dbReference>
<dbReference type="PANTHER" id="PTHR31905:SF2">
    <property type="entry name" value="PROTEIN MIX23"/>
    <property type="match status" value="1"/>
</dbReference>
<dbReference type="PANTHER" id="PTHR31905">
    <property type="entry name" value="COILED-COIL DOMAIN-CONTAINING PROTEIN 58"/>
    <property type="match status" value="1"/>
</dbReference>
<organism evidence="3 4">
    <name type="scientific">Wickerhamomyces pijperi</name>
    <name type="common">Yeast</name>
    <name type="synonym">Pichia pijperi</name>
    <dbReference type="NCBI Taxonomy" id="599730"/>
    <lineage>
        <taxon>Eukaryota</taxon>
        <taxon>Fungi</taxon>
        <taxon>Dikarya</taxon>
        <taxon>Ascomycota</taxon>
        <taxon>Saccharomycotina</taxon>
        <taxon>Saccharomycetes</taxon>
        <taxon>Phaffomycetales</taxon>
        <taxon>Wickerhamomycetaceae</taxon>
        <taxon>Wickerhamomyces</taxon>
    </lineage>
</organism>
<dbReference type="AlphaFoldDB" id="A0A9P8QCS5"/>
<sequence>MPHLWTSQTDPNSYPTPPTPPKLTPQLCLTSQSTVREFLNMSRHYTDDVLKQRLNSRLNEDRSTSSTDGSVEVCKDLLNQYRSVWEQRANVINYCQTQSAEYRSNLLAGSDNDSKVITNEELRHNPYALKDLQDQQDRKQEQLQMLENWVNNELFIEKIVIKKSLDVFKRTCGGDCF</sequence>
<evidence type="ECO:0000256" key="1">
    <source>
        <dbReference type="ARBA" id="ARBA00024204"/>
    </source>
</evidence>
<dbReference type="InterPro" id="IPR019171">
    <property type="entry name" value="MIX23"/>
</dbReference>
<keyword evidence="4" id="KW-1185">Reference proteome</keyword>
<comment type="caution">
    <text evidence="3">The sequence shown here is derived from an EMBL/GenBank/DDBJ whole genome shotgun (WGS) entry which is preliminary data.</text>
</comment>
<dbReference type="OrthoDB" id="5593818at2759"/>
<reference evidence="3" key="1">
    <citation type="journal article" date="2021" name="Open Biol.">
        <title>Shared evolutionary footprints suggest mitochondrial oxidative damage underlies multiple complex I losses in fungi.</title>
        <authorList>
            <person name="Schikora-Tamarit M.A."/>
            <person name="Marcet-Houben M."/>
            <person name="Nosek J."/>
            <person name="Gabaldon T."/>
        </authorList>
    </citation>
    <scope>NUCLEOTIDE SEQUENCE</scope>
    <source>
        <strain evidence="3">CBS2887</strain>
    </source>
</reference>
<reference evidence="3" key="2">
    <citation type="submission" date="2021-01" db="EMBL/GenBank/DDBJ databases">
        <authorList>
            <person name="Schikora-Tamarit M.A."/>
        </authorList>
    </citation>
    <scope>NUCLEOTIDE SEQUENCE</scope>
    <source>
        <strain evidence="3">CBS2887</strain>
    </source>
</reference>
<gene>
    <name evidence="3" type="ORF">WICPIJ_001900</name>
</gene>
<dbReference type="EMBL" id="JAEUBG010000981">
    <property type="protein sequence ID" value="KAH3687119.1"/>
    <property type="molecule type" value="Genomic_DNA"/>
</dbReference>
<evidence type="ECO:0000313" key="3">
    <source>
        <dbReference type="EMBL" id="KAH3687119.1"/>
    </source>
</evidence>
<evidence type="ECO:0000256" key="2">
    <source>
        <dbReference type="SAM" id="MobiDB-lite"/>
    </source>
</evidence>
<dbReference type="GO" id="GO:0005758">
    <property type="term" value="C:mitochondrial intermembrane space"/>
    <property type="evidence" value="ECO:0007669"/>
    <property type="project" value="InterPro"/>
</dbReference>
<feature type="compositionally biased region" description="Pro residues" evidence="2">
    <location>
        <begin position="14"/>
        <end position="23"/>
    </location>
</feature>
<feature type="region of interest" description="Disordered" evidence="2">
    <location>
        <begin position="1"/>
        <end position="24"/>
    </location>
</feature>
<name>A0A9P8QCS5_WICPI</name>
<evidence type="ECO:0000313" key="4">
    <source>
        <dbReference type="Proteomes" id="UP000774326"/>
    </source>
</evidence>
<dbReference type="Proteomes" id="UP000774326">
    <property type="component" value="Unassembled WGS sequence"/>
</dbReference>
<comment type="similarity">
    <text evidence="1">Belongs to the MIX23 family.</text>
</comment>
<proteinExistence type="inferred from homology"/>